<dbReference type="Proteomes" id="UP001476798">
    <property type="component" value="Unassembled WGS sequence"/>
</dbReference>
<dbReference type="EMBL" id="JAHRIO010040137">
    <property type="protein sequence ID" value="MEQ2170783.1"/>
    <property type="molecule type" value="Genomic_DNA"/>
</dbReference>
<sequence>PSWWFCAFPYSFLIFVYDEIRKLILRRNPGDMTKHTGPPYPALLTPVRAPKPSSSPHLSTCPSLSFPVCELWSPSVPLKPDFTPVLPPCAKEPMVQTHTAIKQMSFSRKTMGIPAGGTQTLRFREMETENSISL</sequence>
<protein>
    <submittedName>
        <fullName evidence="1">Uncharacterized protein</fullName>
    </submittedName>
</protein>
<organism evidence="1 2">
    <name type="scientific">Goodea atripinnis</name>
    <dbReference type="NCBI Taxonomy" id="208336"/>
    <lineage>
        <taxon>Eukaryota</taxon>
        <taxon>Metazoa</taxon>
        <taxon>Chordata</taxon>
        <taxon>Craniata</taxon>
        <taxon>Vertebrata</taxon>
        <taxon>Euteleostomi</taxon>
        <taxon>Actinopterygii</taxon>
        <taxon>Neopterygii</taxon>
        <taxon>Teleostei</taxon>
        <taxon>Neoteleostei</taxon>
        <taxon>Acanthomorphata</taxon>
        <taxon>Ovalentaria</taxon>
        <taxon>Atherinomorphae</taxon>
        <taxon>Cyprinodontiformes</taxon>
        <taxon>Goodeidae</taxon>
        <taxon>Goodea</taxon>
    </lineage>
</organism>
<reference evidence="1 2" key="1">
    <citation type="submission" date="2021-06" db="EMBL/GenBank/DDBJ databases">
        <authorList>
            <person name="Palmer J.M."/>
        </authorList>
    </citation>
    <scope>NUCLEOTIDE SEQUENCE [LARGE SCALE GENOMIC DNA]</scope>
    <source>
        <strain evidence="1 2">GA_2019</strain>
        <tissue evidence="1">Muscle</tissue>
    </source>
</reference>
<accession>A0ABV0NH98</accession>
<evidence type="ECO:0000313" key="2">
    <source>
        <dbReference type="Proteomes" id="UP001476798"/>
    </source>
</evidence>
<evidence type="ECO:0000313" key="1">
    <source>
        <dbReference type="EMBL" id="MEQ2170783.1"/>
    </source>
</evidence>
<dbReference type="Gene3D" id="1.20.1110.10">
    <property type="entry name" value="Calcium-transporting ATPase, transmembrane domain"/>
    <property type="match status" value="1"/>
</dbReference>
<proteinExistence type="predicted"/>
<feature type="non-terminal residue" evidence="1">
    <location>
        <position position="1"/>
    </location>
</feature>
<keyword evidence="2" id="KW-1185">Reference proteome</keyword>
<comment type="caution">
    <text evidence="1">The sequence shown here is derived from an EMBL/GenBank/DDBJ whole genome shotgun (WGS) entry which is preliminary data.</text>
</comment>
<gene>
    <name evidence="1" type="ORF">GOODEAATRI_003907</name>
</gene>
<name>A0ABV0NH98_9TELE</name>